<evidence type="ECO:0000256" key="7">
    <source>
        <dbReference type="SAM" id="Phobius"/>
    </source>
</evidence>
<evidence type="ECO:0000256" key="5">
    <source>
        <dbReference type="ARBA" id="ARBA00029447"/>
    </source>
</evidence>
<feature type="domain" description="NIT" evidence="10">
    <location>
        <begin position="53"/>
        <end position="302"/>
    </location>
</feature>
<dbReference type="Gene3D" id="1.10.287.950">
    <property type="entry name" value="Methyl-accepting chemotaxis protein"/>
    <property type="match status" value="1"/>
</dbReference>
<dbReference type="InterPro" id="IPR013587">
    <property type="entry name" value="Nitrate/nitrite_sensing"/>
</dbReference>
<evidence type="ECO:0000256" key="1">
    <source>
        <dbReference type="ARBA" id="ARBA00004370"/>
    </source>
</evidence>
<keyword evidence="3" id="KW-0145">Chemotaxis</keyword>
<reference evidence="11 12" key="1">
    <citation type="submission" date="2020-07" db="EMBL/GenBank/DDBJ databases">
        <title>Characterization of Pectobacterium aroidearum strains causing soft rot on Amorphophallus konjac.</title>
        <authorList>
            <person name="Xie H."/>
        </authorList>
    </citation>
    <scope>NUCLEOTIDE SEQUENCE [LARGE SCALE GENOMIC DNA]</scope>
    <source>
        <strain evidence="11 12">MY7</strain>
    </source>
</reference>
<evidence type="ECO:0000256" key="6">
    <source>
        <dbReference type="PROSITE-ProRule" id="PRU00284"/>
    </source>
</evidence>
<dbReference type="GO" id="GO:0006935">
    <property type="term" value="P:chemotaxis"/>
    <property type="evidence" value="ECO:0007669"/>
    <property type="project" value="UniProtKB-KW"/>
</dbReference>
<dbReference type="Pfam" id="PF08376">
    <property type="entry name" value="NIT"/>
    <property type="match status" value="1"/>
</dbReference>
<sequence>MKSLHHISIRSKFILALLPPILALLWFSFSGVMERRGTENEMIRMAKLITLARDAGEFAHQLQRERGMSAGYFGSQGKKFGSELTTQRQDTDRAQQQFQQTAANLSDSELGNDVSGEIGKIAQRMQQIGEYRRNIDSLSISVTQALGYYSDSVNYLLNIVGDMTHLVSDGSIAQRLAAYYNLLNVKEQAGLERAVLSNTFSANSFAAGMFERLNQMVGKGEAYTTAYNMFANTDLRKAFEQALNNPSAQNALQMRNKAIASPGGNFGIDASQWFNQQTAKIDELKKVEQLAANDLATQVNTLAAEARQSWISYLAGALISLLMALGLASMIMRSINEQLQQTLTTIREMGGDLTRRLRVPGTDELSQLNQAYNASLENIADMVVSIKHSSQTIGRASSEIANGNQDLAQRTEEQSASLVQTASSMEEITVTVKQTADFAGQARQLTTEVDDQAQRVGTITESASGAMERIQDASQRVNAVVTAIDAIAFQTNLLALNAAVEAARAGQHGRGFSVVAAEVRQLSQRSADEAGKIRALIADSIASVSEGTKLVNQSNRGISDIVSGTRKVRDLVNEIAVAADEQSLGIAQINEALSQLEMVTQQNATLVSQASVASQLLDEQAIEMESLVSRFKVDDSAPQQTLQQSLPQARLPR</sequence>
<keyword evidence="4 6" id="KW-0807">Transducer</keyword>
<dbReference type="GO" id="GO:0004888">
    <property type="term" value="F:transmembrane signaling receptor activity"/>
    <property type="evidence" value="ECO:0007669"/>
    <property type="project" value="InterPro"/>
</dbReference>
<evidence type="ECO:0000259" key="10">
    <source>
        <dbReference type="PROSITE" id="PS50906"/>
    </source>
</evidence>
<dbReference type="PROSITE" id="PS50885">
    <property type="entry name" value="HAMP"/>
    <property type="match status" value="1"/>
</dbReference>
<dbReference type="InterPro" id="IPR010910">
    <property type="entry name" value="Nitrate/nitrite_sensing_bac"/>
</dbReference>
<dbReference type="SUPFAM" id="SSF58104">
    <property type="entry name" value="Methyl-accepting chemotaxis protein (MCP) signaling domain"/>
    <property type="match status" value="1"/>
</dbReference>
<dbReference type="Proteomes" id="UP000557749">
    <property type="component" value="Unassembled WGS sequence"/>
</dbReference>
<keyword evidence="7" id="KW-0472">Membrane</keyword>
<evidence type="ECO:0000256" key="3">
    <source>
        <dbReference type="ARBA" id="ARBA00022500"/>
    </source>
</evidence>
<dbReference type="GO" id="GO:0007165">
    <property type="term" value="P:signal transduction"/>
    <property type="evidence" value="ECO:0007669"/>
    <property type="project" value="UniProtKB-KW"/>
</dbReference>
<evidence type="ECO:0000313" key="11">
    <source>
        <dbReference type="EMBL" id="MBA5203842.1"/>
    </source>
</evidence>
<comment type="caution">
    <text evidence="11">The sequence shown here is derived from an EMBL/GenBank/DDBJ whole genome shotgun (WGS) entry which is preliminary data.</text>
</comment>
<evidence type="ECO:0000256" key="4">
    <source>
        <dbReference type="ARBA" id="ARBA00023224"/>
    </source>
</evidence>
<dbReference type="PANTHER" id="PTHR43531">
    <property type="entry name" value="PROTEIN ICFG"/>
    <property type="match status" value="1"/>
</dbReference>
<dbReference type="FunFam" id="1.10.287.950:FF:000001">
    <property type="entry name" value="Methyl-accepting chemotaxis sensory transducer"/>
    <property type="match status" value="1"/>
</dbReference>
<feature type="transmembrane region" description="Helical" evidence="7">
    <location>
        <begin position="310"/>
        <end position="331"/>
    </location>
</feature>
<dbReference type="PANTHER" id="PTHR43531:SF14">
    <property type="entry name" value="METHYL-ACCEPTING CHEMOTAXIS PROTEIN I-RELATED"/>
    <property type="match status" value="1"/>
</dbReference>
<dbReference type="RefSeq" id="WP_012773125.1">
    <property type="nucleotide sequence ID" value="NZ_CP129239.1"/>
</dbReference>
<dbReference type="InterPro" id="IPR004089">
    <property type="entry name" value="MCPsignal_dom"/>
</dbReference>
<dbReference type="SMART" id="SM00304">
    <property type="entry name" value="HAMP"/>
    <property type="match status" value="1"/>
</dbReference>
<dbReference type="CDD" id="cd06225">
    <property type="entry name" value="HAMP"/>
    <property type="match status" value="1"/>
</dbReference>
<dbReference type="InterPro" id="IPR003660">
    <property type="entry name" value="HAMP_dom"/>
</dbReference>
<evidence type="ECO:0000259" key="9">
    <source>
        <dbReference type="PROSITE" id="PS50885"/>
    </source>
</evidence>
<comment type="similarity">
    <text evidence="5">Belongs to the methyl-accepting chemotaxis (MCP) protein family.</text>
</comment>
<dbReference type="PROSITE" id="PS50111">
    <property type="entry name" value="CHEMOTAXIS_TRANSDUC_2"/>
    <property type="match status" value="1"/>
</dbReference>
<dbReference type="PRINTS" id="PR00260">
    <property type="entry name" value="CHEMTRNSDUCR"/>
</dbReference>
<dbReference type="InterPro" id="IPR004090">
    <property type="entry name" value="Chemotax_Me-accpt_rcpt"/>
</dbReference>
<dbReference type="EMBL" id="JACERJ010000004">
    <property type="protein sequence ID" value="MBA5203842.1"/>
    <property type="molecule type" value="Genomic_DNA"/>
</dbReference>
<dbReference type="CDD" id="cd11386">
    <property type="entry name" value="MCP_signal"/>
    <property type="match status" value="1"/>
</dbReference>
<organism evidence="11 12">
    <name type="scientific">Pectobacterium aroidearum</name>
    <dbReference type="NCBI Taxonomy" id="1201031"/>
    <lineage>
        <taxon>Bacteria</taxon>
        <taxon>Pseudomonadati</taxon>
        <taxon>Pseudomonadota</taxon>
        <taxon>Gammaproteobacteria</taxon>
        <taxon>Enterobacterales</taxon>
        <taxon>Pectobacteriaceae</taxon>
        <taxon>Pectobacterium</taxon>
    </lineage>
</organism>
<name>A0AAW3SW90_9GAMM</name>
<gene>
    <name evidence="11" type="ORF">H2Y57_09110</name>
</gene>
<feature type="domain" description="HAMP" evidence="9">
    <location>
        <begin position="333"/>
        <end position="384"/>
    </location>
</feature>
<evidence type="ECO:0000256" key="2">
    <source>
        <dbReference type="ARBA" id="ARBA00022481"/>
    </source>
</evidence>
<dbReference type="AlphaFoldDB" id="A0AAW3SW90"/>
<keyword evidence="7" id="KW-0812">Transmembrane</keyword>
<feature type="domain" description="Methyl-accepting transducer" evidence="8">
    <location>
        <begin position="389"/>
        <end position="618"/>
    </location>
</feature>
<dbReference type="InterPro" id="IPR051310">
    <property type="entry name" value="MCP_chemotaxis"/>
</dbReference>
<dbReference type="GO" id="GO:0005886">
    <property type="term" value="C:plasma membrane"/>
    <property type="evidence" value="ECO:0007669"/>
    <property type="project" value="TreeGrafter"/>
</dbReference>
<proteinExistence type="inferred from homology"/>
<evidence type="ECO:0000259" key="8">
    <source>
        <dbReference type="PROSITE" id="PS50111"/>
    </source>
</evidence>
<dbReference type="SMART" id="SM00283">
    <property type="entry name" value="MA"/>
    <property type="match status" value="1"/>
</dbReference>
<evidence type="ECO:0000313" key="12">
    <source>
        <dbReference type="Proteomes" id="UP000557749"/>
    </source>
</evidence>
<comment type="subcellular location">
    <subcellularLocation>
        <location evidence="1">Membrane</location>
    </subcellularLocation>
</comment>
<accession>A0AAW3SW90</accession>
<protein>
    <submittedName>
        <fullName evidence="11">Nitrate- and nitrite sensing domain-containing protein</fullName>
    </submittedName>
</protein>
<dbReference type="Pfam" id="PF00015">
    <property type="entry name" value="MCPsignal"/>
    <property type="match status" value="1"/>
</dbReference>
<keyword evidence="7" id="KW-1133">Transmembrane helix</keyword>
<keyword evidence="2" id="KW-0488">Methylation</keyword>
<dbReference type="Pfam" id="PF00672">
    <property type="entry name" value="HAMP"/>
    <property type="match status" value="1"/>
</dbReference>
<dbReference type="PROSITE" id="PS50906">
    <property type="entry name" value="NIT"/>
    <property type="match status" value="1"/>
</dbReference>